<feature type="domain" description="AMMECR1" evidence="1">
    <location>
        <begin position="1"/>
        <end position="191"/>
    </location>
</feature>
<dbReference type="Gene3D" id="3.30.700.20">
    <property type="entry name" value="Hypothetical protein ph0010, domain 1"/>
    <property type="match status" value="1"/>
</dbReference>
<protein>
    <recommendedName>
        <fullName evidence="1">AMMECR1 domain-containing protein</fullName>
    </recommendedName>
</protein>
<evidence type="ECO:0000259" key="1">
    <source>
        <dbReference type="PROSITE" id="PS51112"/>
    </source>
</evidence>
<name>A0A8K1C617_PYTOL</name>
<dbReference type="AlphaFoldDB" id="A0A8K1C617"/>
<dbReference type="EMBL" id="SPLM01000145">
    <property type="protein sequence ID" value="TMW56712.1"/>
    <property type="molecule type" value="Genomic_DNA"/>
</dbReference>
<accession>A0A8K1C617</accession>
<dbReference type="InterPro" id="IPR002733">
    <property type="entry name" value="AMMECR1_domain"/>
</dbReference>
<sequence length="198" mass="22942">MANAAMVVYCFDTLHSHFDGSDEPVPTFDIHDKYPLFVTWETEQSPGDRHLRGCIGTLAPTKLQNLREFTFKSALKDRRFDPIHAQELHKLHCSVSLLIDYEDAEHYEDWEIGVHGIIIEFTDENGNFYSATYLPDVASEQGWTHVETVISLMRKAGFRRSVTDTMLKMLKITRYRSSKHRLSYQEYLALKEKHSASI</sequence>
<keyword evidence="3" id="KW-1185">Reference proteome</keyword>
<dbReference type="InterPro" id="IPR036071">
    <property type="entry name" value="AMMECR1_dom_sf"/>
</dbReference>
<evidence type="ECO:0000313" key="3">
    <source>
        <dbReference type="Proteomes" id="UP000794436"/>
    </source>
</evidence>
<evidence type="ECO:0000313" key="2">
    <source>
        <dbReference type="EMBL" id="TMW56712.1"/>
    </source>
</evidence>
<dbReference type="PROSITE" id="PS51112">
    <property type="entry name" value="AMMECR1"/>
    <property type="match status" value="1"/>
</dbReference>
<comment type="caution">
    <text evidence="2">The sequence shown here is derived from an EMBL/GenBank/DDBJ whole genome shotgun (WGS) entry which is preliminary data.</text>
</comment>
<dbReference type="InterPro" id="IPR023473">
    <property type="entry name" value="AMMECR1"/>
</dbReference>
<organism evidence="2 3">
    <name type="scientific">Pythium oligandrum</name>
    <name type="common">Mycoparasitic fungus</name>
    <dbReference type="NCBI Taxonomy" id="41045"/>
    <lineage>
        <taxon>Eukaryota</taxon>
        <taxon>Sar</taxon>
        <taxon>Stramenopiles</taxon>
        <taxon>Oomycota</taxon>
        <taxon>Peronosporomycetes</taxon>
        <taxon>Pythiales</taxon>
        <taxon>Pythiaceae</taxon>
        <taxon>Pythium</taxon>
    </lineage>
</organism>
<proteinExistence type="predicted"/>
<dbReference type="NCBIfam" id="TIGR00296">
    <property type="entry name" value="TIGR00296 family protein"/>
    <property type="match status" value="1"/>
</dbReference>
<dbReference type="Pfam" id="PF01871">
    <property type="entry name" value="AMMECR1"/>
    <property type="match status" value="1"/>
</dbReference>
<dbReference type="PANTHER" id="PTHR13016:SF0">
    <property type="entry name" value="AMME SYNDROME CANDIDATE GENE 1 PROTEIN"/>
    <property type="match status" value="1"/>
</dbReference>
<gene>
    <name evidence="2" type="ORF">Poli38472_006722</name>
</gene>
<dbReference type="InterPro" id="IPR027485">
    <property type="entry name" value="AMMECR1_N"/>
</dbReference>
<dbReference type="SUPFAM" id="SSF143447">
    <property type="entry name" value="AMMECR1-like"/>
    <property type="match status" value="1"/>
</dbReference>
<dbReference type="PANTHER" id="PTHR13016">
    <property type="entry name" value="AMMECR1 HOMOLOG"/>
    <property type="match status" value="1"/>
</dbReference>
<dbReference type="Proteomes" id="UP000794436">
    <property type="component" value="Unassembled WGS sequence"/>
</dbReference>
<reference evidence="2" key="1">
    <citation type="submission" date="2019-03" db="EMBL/GenBank/DDBJ databases">
        <title>Long read genome sequence of the mycoparasitic Pythium oligandrum ATCC 38472 isolated from sugarbeet rhizosphere.</title>
        <authorList>
            <person name="Gaulin E."/>
        </authorList>
    </citation>
    <scope>NUCLEOTIDE SEQUENCE</scope>
    <source>
        <strain evidence="2">ATCC 38472_TT</strain>
    </source>
</reference>
<dbReference type="OrthoDB" id="24630at2759"/>